<dbReference type="Proteomes" id="UP001454036">
    <property type="component" value="Unassembled WGS sequence"/>
</dbReference>
<proteinExistence type="predicted"/>
<evidence type="ECO:0000313" key="1">
    <source>
        <dbReference type="EMBL" id="GAA0171575.1"/>
    </source>
</evidence>
<sequence>MLINLILRNWDVGMPLDKPEVDVLPIWIQFPNLPLDLWTTEALSILASHVGVPLFDDRTTSEQSRLGHARVCVEIRVEDELFDEMTVRYASGQEYTQRVVYEWVPFKCSKCKKFGHGDVACKVVQKYRPVFRQVHRCEAGKGKDVADGVLSEGVPVVQGGDADAQVSGYNSPSLPMVQQAGQHAVLQQEEGVSAAIVGAKLTYASMVVTPTLHNNKKKGGSKGSGDVSLTSGGSHPPAIAMKEFNDCVDMIDVTNFTSHGCMYTWRSNWKDRVPSVRKLDYVFCNEEWLACFPQGSCHSSYGVVVEMAWQLSGLSGSPLDMLLRKFKATKSALSGLNKEHFSNLGGDLRLVEVKDAFHSMVVRKSPGPEELVQGYHKEDGVPRAAIKVDLQKAYDMVEWDSLWTEMLAMGFPQRFVFLL</sequence>
<dbReference type="InterPro" id="IPR040256">
    <property type="entry name" value="At4g02000-like"/>
</dbReference>
<evidence type="ECO:0000313" key="2">
    <source>
        <dbReference type="Proteomes" id="UP001454036"/>
    </source>
</evidence>
<dbReference type="AlphaFoldDB" id="A0AAV3R8Z5"/>
<reference evidence="1 2" key="1">
    <citation type="submission" date="2024-01" db="EMBL/GenBank/DDBJ databases">
        <title>The complete chloroplast genome sequence of Lithospermum erythrorhizon: insights into the phylogenetic relationship among Boraginaceae species and the maternal lineages of purple gromwells.</title>
        <authorList>
            <person name="Okada T."/>
            <person name="Watanabe K."/>
        </authorList>
    </citation>
    <scope>NUCLEOTIDE SEQUENCE [LARGE SCALE GENOMIC DNA]</scope>
</reference>
<accession>A0AAV3R8Z5</accession>
<protein>
    <recommendedName>
        <fullName evidence="3">DUF4283 domain-containing protein</fullName>
    </recommendedName>
</protein>
<organism evidence="1 2">
    <name type="scientific">Lithospermum erythrorhizon</name>
    <name type="common">Purple gromwell</name>
    <name type="synonym">Lithospermum officinale var. erythrorhizon</name>
    <dbReference type="NCBI Taxonomy" id="34254"/>
    <lineage>
        <taxon>Eukaryota</taxon>
        <taxon>Viridiplantae</taxon>
        <taxon>Streptophyta</taxon>
        <taxon>Embryophyta</taxon>
        <taxon>Tracheophyta</taxon>
        <taxon>Spermatophyta</taxon>
        <taxon>Magnoliopsida</taxon>
        <taxon>eudicotyledons</taxon>
        <taxon>Gunneridae</taxon>
        <taxon>Pentapetalae</taxon>
        <taxon>asterids</taxon>
        <taxon>lamiids</taxon>
        <taxon>Boraginales</taxon>
        <taxon>Boraginaceae</taxon>
        <taxon>Boraginoideae</taxon>
        <taxon>Lithospermeae</taxon>
        <taxon>Lithospermum</taxon>
    </lineage>
</organism>
<keyword evidence="2" id="KW-1185">Reference proteome</keyword>
<dbReference type="EMBL" id="BAABME010007733">
    <property type="protein sequence ID" value="GAA0171575.1"/>
    <property type="molecule type" value="Genomic_DNA"/>
</dbReference>
<evidence type="ECO:0008006" key="3">
    <source>
        <dbReference type="Google" id="ProtNLM"/>
    </source>
</evidence>
<gene>
    <name evidence="1" type="ORF">LIER_25573</name>
</gene>
<dbReference type="PANTHER" id="PTHR31286">
    <property type="entry name" value="GLYCINE-RICH CELL WALL STRUCTURAL PROTEIN 1.8-LIKE"/>
    <property type="match status" value="1"/>
</dbReference>
<dbReference type="PANTHER" id="PTHR31286:SF165">
    <property type="entry name" value="DUF4283 DOMAIN-CONTAINING PROTEIN"/>
    <property type="match status" value="1"/>
</dbReference>
<comment type="caution">
    <text evidence="1">The sequence shown here is derived from an EMBL/GenBank/DDBJ whole genome shotgun (WGS) entry which is preliminary data.</text>
</comment>
<name>A0AAV3R8Z5_LITER</name>